<dbReference type="SUPFAM" id="SSF54277">
    <property type="entry name" value="CAD &amp; PB1 domains"/>
    <property type="match status" value="1"/>
</dbReference>
<feature type="compositionally biased region" description="Basic and acidic residues" evidence="3">
    <location>
        <begin position="77"/>
        <end position="93"/>
    </location>
</feature>
<feature type="compositionally biased region" description="Polar residues" evidence="3">
    <location>
        <begin position="107"/>
        <end position="134"/>
    </location>
</feature>
<dbReference type="AlphaFoldDB" id="A0AAV4BGC9"/>
<feature type="compositionally biased region" description="Acidic residues" evidence="3">
    <location>
        <begin position="94"/>
        <end position="103"/>
    </location>
</feature>
<reference evidence="5 6" key="1">
    <citation type="journal article" date="2021" name="Elife">
        <title>Chloroplast acquisition without the gene transfer in kleptoplastic sea slugs, Plakobranchus ocellatus.</title>
        <authorList>
            <person name="Maeda T."/>
            <person name="Takahashi S."/>
            <person name="Yoshida T."/>
            <person name="Shimamura S."/>
            <person name="Takaki Y."/>
            <person name="Nagai Y."/>
            <person name="Toyoda A."/>
            <person name="Suzuki Y."/>
            <person name="Arimoto A."/>
            <person name="Ishii H."/>
            <person name="Satoh N."/>
            <person name="Nishiyama T."/>
            <person name="Hasebe M."/>
            <person name="Maruyama T."/>
            <person name="Minagawa J."/>
            <person name="Obokata J."/>
            <person name="Shigenobu S."/>
        </authorList>
    </citation>
    <scope>NUCLEOTIDE SEQUENCE [LARGE SCALE GENOMIC DNA]</scope>
</reference>
<dbReference type="InterPro" id="IPR003508">
    <property type="entry name" value="CIDE-N_dom"/>
</dbReference>
<feature type="compositionally biased region" description="Polar residues" evidence="3">
    <location>
        <begin position="57"/>
        <end position="76"/>
    </location>
</feature>
<dbReference type="Proteomes" id="UP000735302">
    <property type="component" value="Unassembled WGS sequence"/>
</dbReference>
<organism evidence="5 6">
    <name type="scientific">Plakobranchus ocellatus</name>
    <dbReference type="NCBI Taxonomy" id="259542"/>
    <lineage>
        <taxon>Eukaryota</taxon>
        <taxon>Metazoa</taxon>
        <taxon>Spiralia</taxon>
        <taxon>Lophotrochozoa</taxon>
        <taxon>Mollusca</taxon>
        <taxon>Gastropoda</taxon>
        <taxon>Heterobranchia</taxon>
        <taxon>Euthyneura</taxon>
        <taxon>Panpulmonata</taxon>
        <taxon>Sacoglossa</taxon>
        <taxon>Placobranchoidea</taxon>
        <taxon>Plakobranchidae</taxon>
        <taxon>Plakobranchus</taxon>
    </lineage>
</organism>
<keyword evidence="6" id="KW-1185">Reference proteome</keyword>
<dbReference type="Pfam" id="PF02017">
    <property type="entry name" value="CIDE-N"/>
    <property type="match status" value="1"/>
</dbReference>
<keyword evidence="1 2" id="KW-0053">Apoptosis</keyword>
<dbReference type="Gene3D" id="3.10.20.10">
    <property type="match status" value="2"/>
</dbReference>
<evidence type="ECO:0000313" key="6">
    <source>
        <dbReference type="Proteomes" id="UP000735302"/>
    </source>
</evidence>
<protein>
    <recommendedName>
        <fullName evidence="4">CIDE-N domain-containing protein</fullName>
    </recommendedName>
</protein>
<proteinExistence type="predicted"/>
<evidence type="ECO:0000313" key="5">
    <source>
        <dbReference type="EMBL" id="GFO19144.1"/>
    </source>
</evidence>
<accession>A0AAV4BGC9</accession>
<evidence type="ECO:0000256" key="3">
    <source>
        <dbReference type="SAM" id="MobiDB-lite"/>
    </source>
</evidence>
<dbReference type="GO" id="GO:0042981">
    <property type="term" value="P:regulation of apoptotic process"/>
    <property type="evidence" value="ECO:0007669"/>
    <property type="project" value="TreeGrafter"/>
</dbReference>
<feature type="domain" description="CIDE-N" evidence="4">
    <location>
        <begin position="257"/>
        <end position="289"/>
    </location>
</feature>
<evidence type="ECO:0000256" key="2">
    <source>
        <dbReference type="PROSITE-ProRule" id="PRU00447"/>
    </source>
</evidence>
<feature type="region of interest" description="Disordered" evidence="3">
    <location>
        <begin position="21"/>
        <end position="158"/>
    </location>
</feature>
<sequence>MSCLQSSNFDLKKLAGSFSSIFSDRSGSTKVEKHHIELMFSRQRPYRQNPRPRGKTTDATDTSLPNIEHGQSASSEKSIRSRDQQGDHDTHGESDDESAEEIIVETTDATDTSLPNIEHGQSASSEKSIPSRNQQGDHDTHGGSADESAGEIIVEKPDEETFVKTKMEEEISVDEITQVKNVSDQRKPHPFKVWNRDRTLKKAVLGSSLHTLIQIDLENQEIKVDELYLYRDSKVLAKIFFFPTGQFQSIEENPKRPTRPFKVWNSDRTKKYAVMASSLQTLIQKGTGN</sequence>
<name>A0AAV4BGC9_9GAST</name>
<feature type="compositionally biased region" description="Low complexity" evidence="3">
    <location>
        <begin position="42"/>
        <end position="51"/>
    </location>
</feature>
<gene>
    <name evidence="5" type="ORF">PoB_004564900</name>
</gene>
<evidence type="ECO:0000259" key="4">
    <source>
        <dbReference type="PROSITE" id="PS51135"/>
    </source>
</evidence>
<evidence type="ECO:0000256" key="1">
    <source>
        <dbReference type="ARBA" id="ARBA00022703"/>
    </source>
</evidence>
<dbReference type="PANTHER" id="PTHR12306">
    <property type="entry name" value="CELL DEATH ACTIVATOR CIDE"/>
    <property type="match status" value="1"/>
</dbReference>
<comment type="caution">
    <text evidence="5">The sequence shown here is derived from an EMBL/GenBank/DDBJ whole genome shotgun (WGS) entry which is preliminary data.</text>
</comment>
<dbReference type="PANTHER" id="PTHR12306:SF15">
    <property type="entry name" value="DNAATION FACTOR-RELATED PROTEIN 1, ISOFORM B-RELATED"/>
    <property type="match status" value="1"/>
</dbReference>
<dbReference type="PROSITE" id="PS51135">
    <property type="entry name" value="CIDE_N"/>
    <property type="match status" value="1"/>
</dbReference>
<dbReference type="GO" id="GO:0006915">
    <property type="term" value="P:apoptotic process"/>
    <property type="evidence" value="ECO:0007669"/>
    <property type="project" value="UniProtKB-UniRule"/>
</dbReference>
<dbReference type="EMBL" id="BLXT01005015">
    <property type="protein sequence ID" value="GFO19144.1"/>
    <property type="molecule type" value="Genomic_DNA"/>
</dbReference>